<comment type="caution">
    <text evidence="2">The sequence shown here is derived from an EMBL/GenBank/DDBJ whole genome shotgun (WGS) entry which is preliminary data.</text>
</comment>
<reference evidence="3" key="1">
    <citation type="journal article" date="2019" name="Int. J. Syst. Evol. Microbiol.">
        <title>The Global Catalogue of Microorganisms (GCM) 10K type strain sequencing project: providing services to taxonomists for standard genome sequencing and annotation.</title>
        <authorList>
            <consortium name="The Broad Institute Genomics Platform"/>
            <consortium name="The Broad Institute Genome Sequencing Center for Infectious Disease"/>
            <person name="Wu L."/>
            <person name="Ma J."/>
        </authorList>
    </citation>
    <scope>NUCLEOTIDE SEQUENCE [LARGE SCALE GENOMIC DNA]</scope>
    <source>
        <strain evidence="3">CCUG 64793</strain>
    </source>
</reference>
<protein>
    <submittedName>
        <fullName evidence="2">Uncharacterized protein</fullName>
    </submittedName>
</protein>
<evidence type="ECO:0000313" key="2">
    <source>
        <dbReference type="EMBL" id="MFD1095213.1"/>
    </source>
</evidence>
<keyword evidence="1" id="KW-0812">Transmembrane</keyword>
<evidence type="ECO:0000256" key="1">
    <source>
        <dbReference type="SAM" id="Phobius"/>
    </source>
</evidence>
<dbReference type="RefSeq" id="WP_380743763.1">
    <property type="nucleotide sequence ID" value="NZ_JBHTLI010000001.1"/>
</dbReference>
<keyword evidence="1" id="KW-0472">Membrane</keyword>
<organism evidence="2 3">
    <name type="scientific">Salegentibacter chungangensis</name>
    <dbReference type="NCBI Taxonomy" id="1335724"/>
    <lineage>
        <taxon>Bacteria</taxon>
        <taxon>Pseudomonadati</taxon>
        <taxon>Bacteroidota</taxon>
        <taxon>Flavobacteriia</taxon>
        <taxon>Flavobacteriales</taxon>
        <taxon>Flavobacteriaceae</taxon>
        <taxon>Salegentibacter</taxon>
    </lineage>
</organism>
<gene>
    <name evidence="2" type="ORF">ACFQ3Q_05585</name>
</gene>
<keyword evidence="3" id="KW-1185">Reference proteome</keyword>
<dbReference type="Proteomes" id="UP001597131">
    <property type="component" value="Unassembled WGS sequence"/>
</dbReference>
<accession>A0ABW3NN99</accession>
<evidence type="ECO:0000313" key="3">
    <source>
        <dbReference type="Proteomes" id="UP001597131"/>
    </source>
</evidence>
<keyword evidence="1" id="KW-1133">Transmembrane helix</keyword>
<dbReference type="EMBL" id="JBHTLI010000001">
    <property type="protein sequence ID" value="MFD1095213.1"/>
    <property type="molecule type" value="Genomic_DNA"/>
</dbReference>
<feature type="transmembrane region" description="Helical" evidence="1">
    <location>
        <begin position="6"/>
        <end position="24"/>
    </location>
</feature>
<name>A0ABW3NN99_9FLAO</name>
<proteinExistence type="predicted"/>
<sequence length="64" mass="8112">MIDFDQETWIYFALIAAFLIYFLWSSRRAKRNRKARKNRNFRRRYLERRKKELSETEELENSIH</sequence>